<dbReference type="Gene3D" id="2.170.130.10">
    <property type="entry name" value="TonB-dependent receptor, plug domain"/>
    <property type="match status" value="1"/>
</dbReference>
<gene>
    <name evidence="5" type="ORF">DRF67_12625</name>
</gene>
<organism evidence="5 6">
    <name type="scientific">Chryseobacterium pennipullorum</name>
    <dbReference type="NCBI Taxonomy" id="2258963"/>
    <lineage>
        <taxon>Bacteria</taxon>
        <taxon>Pseudomonadati</taxon>
        <taxon>Bacteroidota</taxon>
        <taxon>Flavobacteriia</taxon>
        <taxon>Flavobacteriales</taxon>
        <taxon>Weeksellaceae</taxon>
        <taxon>Chryseobacterium group</taxon>
        <taxon>Chryseobacterium</taxon>
    </lineage>
</organism>
<dbReference type="Pfam" id="PF14905">
    <property type="entry name" value="OMP_b-brl_3"/>
    <property type="match status" value="1"/>
</dbReference>
<comment type="subcellular location">
    <subcellularLocation>
        <location evidence="1">Cell outer membrane</location>
    </subcellularLocation>
</comment>
<dbReference type="OrthoDB" id="8764943at2"/>
<dbReference type="Gene3D" id="2.40.170.20">
    <property type="entry name" value="TonB-dependent receptor, beta-barrel domain"/>
    <property type="match status" value="1"/>
</dbReference>
<feature type="domain" description="Outer membrane protein beta-barrel" evidence="4">
    <location>
        <begin position="370"/>
        <end position="775"/>
    </location>
</feature>
<dbReference type="SUPFAM" id="SSF56935">
    <property type="entry name" value="Porins"/>
    <property type="match status" value="1"/>
</dbReference>
<dbReference type="InterPro" id="IPR037066">
    <property type="entry name" value="Plug_dom_sf"/>
</dbReference>
<name>A0A3D9B0A6_9FLAO</name>
<dbReference type="AlphaFoldDB" id="A0A3D9B0A6"/>
<dbReference type="GO" id="GO:0009279">
    <property type="term" value="C:cell outer membrane"/>
    <property type="evidence" value="ECO:0007669"/>
    <property type="project" value="UniProtKB-SubCell"/>
</dbReference>
<dbReference type="InterPro" id="IPR036942">
    <property type="entry name" value="Beta-barrel_TonB_sf"/>
</dbReference>
<sequence>MTQKEKIYIFLGILLCIGQLAGQTLKGHVYINGVPVNSAEILITDQEQKKYFTVTGETGAYSIELPNQKNYLVKAFSEKRLIISKNIYVDGNTTQDLSVENKETEIQSVHLIAKKKKIIQQKADRIIFNVENSVIASGGDVMDAIRLAPRISVQNDDIKITGKGKILVMMDGRPINIQKEDLPNYLKSIKSDEISSIEVITNPPAKYTAEGNSGIINIVTRKSKKDYWNLTVNTTGQAASKFMYKNGANYNLNVKDITLSSGINYTSGYNAPVNYSKIEYPDITWIEDNRQTAFTDNLSARLSLDYKLNKKITTGIQYIGSFSSPIVESQIDSKIFGKPNGAEKSLINTASEDSKKNRFNSLNYHMIYEIDTTGKKVSFDFDYFNSRSRSRQDYLSRTFDKTAPLPSIPDFDSGKNEGYQNINNYSLNLDVEHPTSWATLNYGARISFVNTANDIRFYDLSTGNEFLDPNRTNQFSFRERNQSLYFSMNKELGEKWEFQAGLRMESTQTRGFSETLNQESEIKYTKLFPTAYVLYKLNANNQFSANYGKRIHRPEFSLLNPFKYTFSPYSTSEGNPYLLPEFTNNIELTYSYKDFLITSLYYSDLKDGFEMLTIMNTDTKTQNATPLNFISNRSYGINQYFYMKLFPWLNANVNINFFNSQSRSSSPVTLSYLNGWNFETKADLNFTLNKKKTFFFGINTWQVSKGVTNLDRSSSGYQIDASLKLFLMNKQLQIVCYANDIFRSNKISYTGFSNNNQTTYRNYEDLRFIRLSIIYNFGNKSIKDSSREVKNSDEKDRATFR</sequence>
<dbReference type="PANTHER" id="PTHR40980:SF4">
    <property type="entry name" value="TONB-DEPENDENT RECEPTOR-LIKE BETA-BARREL DOMAIN-CONTAINING PROTEIN"/>
    <property type="match status" value="1"/>
</dbReference>
<dbReference type="InterPro" id="IPR041700">
    <property type="entry name" value="OMP_b-brl_3"/>
</dbReference>
<dbReference type="InterPro" id="IPR008969">
    <property type="entry name" value="CarboxyPept-like_regulatory"/>
</dbReference>
<evidence type="ECO:0000313" key="5">
    <source>
        <dbReference type="EMBL" id="REC47053.1"/>
    </source>
</evidence>
<evidence type="ECO:0000256" key="2">
    <source>
        <dbReference type="ARBA" id="ARBA00023136"/>
    </source>
</evidence>
<reference evidence="5 6" key="1">
    <citation type="submission" date="2018-06" db="EMBL/GenBank/DDBJ databases">
        <title>Novel Chryseobacterium species.</title>
        <authorList>
            <person name="Newman J."/>
            <person name="Hugo C."/>
            <person name="Oosthuizen L."/>
            <person name="Charimba G."/>
        </authorList>
    </citation>
    <scope>NUCLEOTIDE SEQUENCE [LARGE SCALE GENOMIC DNA]</scope>
    <source>
        <strain evidence="5 6">7_F195</strain>
    </source>
</reference>
<proteinExistence type="predicted"/>
<evidence type="ECO:0000259" key="4">
    <source>
        <dbReference type="Pfam" id="PF14905"/>
    </source>
</evidence>
<evidence type="ECO:0000256" key="3">
    <source>
        <dbReference type="ARBA" id="ARBA00023237"/>
    </source>
</evidence>
<dbReference type="EMBL" id="QNVV01000010">
    <property type="protein sequence ID" value="REC47053.1"/>
    <property type="molecule type" value="Genomic_DNA"/>
</dbReference>
<keyword evidence="6" id="KW-1185">Reference proteome</keyword>
<evidence type="ECO:0000313" key="6">
    <source>
        <dbReference type="Proteomes" id="UP000256257"/>
    </source>
</evidence>
<keyword evidence="3" id="KW-0998">Cell outer membrane</keyword>
<dbReference type="Proteomes" id="UP000256257">
    <property type="component" value="Unassembled WGS sequence"/>
</dbReference>
<comment type="caution">
    <text evidence="5">The sequence shown here is derived from an EMBL/GenBank/DDBJ whole genome shotgun (WGS) entry which is preliminary data.</text>
</comment>
<dbReference type="SUPFAM" id="SSF49464">
    <property type="entry name" value="Carboxypeptidase regulatory domain-like"/>
    <property type="match status" value="1"/>
</dbReference>
<accession>A0A3D9B0A6</accession>
<keyword evidence="2" id="KW-0472">Membrane</keyword>
<dbReference type="PANTHER" id="PTHR40980">
    <property type="entry name" value="PLUG DOMAIN-CONTAINING PROTEIN"/>
    <property type="match status" value="1"/>
</dbReference>
<dbReference type="RefSeq" id="WP_115928648.1">
    <property type="nucleotide sequence ID" value="NZ_QNVV01000010.1"/>
</dbReference>
<evidence type="ECO:0000256" key="1">
    <source>
        <dbReference type="ARBA" id="ARBA00004442"/>
    </source>
</evidence>
<protein>
    <recommendedName>
        <fullName evidence="4">Outer membrane protein beta-barrel domain-containing protein</fullName>
    </recommendedName>
</protein>